<feature type="non-terminal residue" evidence="1">
    <location>
        <position position="111"/>
    </location>
</feature>
<proteinExistence type="predicted"/>
<dbReference type="EMBL" id="JACXBF010000512">
    <property type="protein sequence ID" value="MBD2802521.1"/>
    <property type="molecule type" value="Genomic_DNA"/>
</dbReference>
<reference evidence="1" key="2">
    <citation type="journal article" date="2024" name="Toxins">
        <title>Genome Sequence Analysis of Native Xenorhabdus Strains Isolated from Entomopathogenic Nematodes in Argentina.</title>
        <authorList>
            <person name="Palma L."/>
            <person name="Frizzo L."/>
            <person name="Kaiser S."/>
            <person name="Berry C."/>
            <person name="Caballero P."/>
            <person name="Bode H.B."/>
            <person name="Del Valle E.E."/>
        </authorList>
    </citation>
    <scope>NUCLEOTIDE SEQUENCE</scope>
    <source>
        <strain evidence="1">M</strain>
    </source>
</reference>
<accession>A0AAW3Z0H6</accession>
<comment type="caution">
    <text evidence="1">The sequence shown here is derived from an EMBL/GenBank/DDBJ whole genome shotgun (WGS) entry which is preliminary data.</text>
</comment>
<dbReference type="Proteomes" id="UP001193920">
    <property type="component" value="Unassembled WGS sequence"/>
</dbReference>
<evidence type="ECO:0000313" key="1">
    <source>
        <dbReference type="EMBL" id="MBD2802521.1"/>
    </source>
</evidence>
<name>A0AAW3Z0H6_9GAMM</name>
<feature type="non-terminal residue" evidence="1">
    <location>
        <position position="1"/>
    </location>
</feature>
<gene>
    <name evidence="1" type="ORF">ID854_19280</name>
</gene>
<sequence>VKRKRKFSGSELATIFIWVSQRTASDSLVRLCSQLHAATGTLMSPEGLNKRFDKKAVEFLKYIFSALWKSKLCKTSAISSAALTYFQRIRILDATIFQIPKHLASIYPGSG</sequence>
<dbReference type="AlphaFoldDB" id="A0AAW3Z0H6"/>
<reference evidence="1" key="1">
    <citation type="submission" date="2020-09" db="EMBL/GenBank/DDBJ databases">
        <authorList>
            <person name="Palma L."/>
            <person name="Caballero P."/>
            <person name="Berry C."/>
            <person name="Del Valle E."/>
        </authorList>
    </citation>
    <scope>NUCLEOTIDE SEQUENCE</scope>
    <source>
        <strain evidence="1">M</strain>
    </source>
</reference>
<protein>
    <submittedName>
        <fullName evidence="1">IS4 family transposase</fullName>
    </submittedName>
</protein>
<organism evidence="1">
    <name type="scientific">Xenorhabdus szentirmaii</name>
    <dbReference type="NCBI Taxonomy" id="290112"/>
    <lineage>
        <taxon>Bacteria</taxon>
        <taxon>Pseudomonadati</taxon>
        <taxon>Pseudomonadota</taxon>
        <taxon>Gammaproteobacteria</taxon>
        <taxon>Enterobacterales</taxon>
        <taxon>Morganellaceae</taxon>
        <taxon>Xenorhabdus</taxon>
    </lineage>
</organism>